<dbReference type="PANTHER" id="PTHR21666">
    <property type="entry name" value="PEPTIDASE-RELATED"/>
    <property type="match status" value="1"/>
</dbReference>
<comment type="caution">
    <text evidence="3">The sequence shown here is derived from an EMBL/GenBank/DDBJ whole genome shotgun (WGS) entry which is preliminary data.</text>
</comment>
<evidence type="ECO:0000259" key="2">
    <source>
        <dbReference type="Pfam" id="PF01551"/>
    </source>
</evidence>
<dbReference type="EMBL" id="JACCBI010000001">
    <property type="protein sequence ID" value="NYD65530.1"/>
    <property type="molecule type" value="Genomic_DNA"/>
</dbReference>
<feature type="domain" description="M23ase beta-sheet core" evidence="2">
    <location>
        <begin position="140"/>
        <end position="233"/>
    </location>
</feature>
<gene>
    <name evidence="3" type="ORF">BJ972_000049</name>
</gene>
<keyword evidence="1" id="KW-0732">Signal</keyword>
<dbReference type="Proteomes" id="UP000581087">
    <property type="component" value="Unassembled WGS sequence"/>
</dbReference>
<organism evidence="3 4">
    <name type="scientific">Agromyces atrinae</name>
    <dbReference type="NCBI Taxonomy" id="592376"/>
    <lineage>
        <taxon>Bacteria</taxon>
        <taxon>Bacillati</taxon>
        <taxon>Actinomycetota</taxon>
        <taxon>Actinomycetes</taxon>
        <taxon>Micrococcales</taxon>
        <taxon>Microbacteriaceae</taxon>
        <taxon>Agromyces</taxon>
    </lineage>
</organism>
<proteinExistence type="predicted"/>
<dbReference type="Pfam" id="PF01551">
    <property type="entry name" value="Peptidase_M23"/>
    <property type="match status" value="1"/>
</dbReference>
<sequence>MKPAASAPAQRRPGTRRRSVLSMLAMSFTVAIALATGLPSTVLPAMDVAGAASIYETVAPSSDIRLAPQSFASDATAELNVTRESYSAEAAPPPIISEVASMGSVELIETELVVWPIPSNSRVSSGFGPRAAPCDGCSTMHDGIDFNPGNGSPIVSIADGVVVLATENGGGLGVNVEVQHNIGGRLVTSSYGHMQYGSLAVSRGDIVTAGQLIGLVGSTGQSTGPHLHLEMFYEDGVRFDGLAWLQSYAG</sequence>
<keyword evidence="3" id="KW-0378">Hydrolase</keyword>
<accession>A0A852SAL7</accession>
<dbReference type="GO" id="GO:0004222">
    <property type="term" value="F:metalloendopeptidase activity"/>
    <property type="evidence" value="ECO:0007669"/>
    <property type="project" value="TreeGrafter"/>
</dbReference>
<dbReference type="CDD" id="cd12797">
    <property type="entry name" value="M23_peptidase"/>
    <property type="match status" value="1"/>
</dbReference>
<dbReference type="SUPFAM" id="SSF51261">
    <property type="entry name" value="Duplicated hybrid motif"/>
    <property type="match status" value="1"/>
</dbReference>
<evidence type="ECO:0000313" key="3">
    <source>
        <dbReference type="EMBL" id="NYD65530.1"/>
    </source>
</evidence>
<reference evidence="3 4" key="1">
    <citation type="submission" date="2020-07" db="EMBL/GenBank/DDBJ databases">
        <title>Sequencing the genomes of 1000 actinobacteria strains.</title>
        <authorList>
            <person name="Klenk H.-P."/>
        </authorList>
    </citation>
    <scope>NUCLEOTIDE SEQUENCE [LARGE SCALE GENOMIC DNA]</scope>
    <source>
        <strain evidence="3 4">DSM 23870</strain>
    </source>
</reference>
<name>A0A852SAL7_9MICO</name>
<dbReference type="AlphaFoldDB" id="A0A852SAL7"/>
<evidence type="ECO:0000256" key="1">
    <source>
        <dbReference type="ARBA" id="ARBA00022729"/>
    </source>
</evidence>
<evidence type="ECO:0000313" key="4">
    <source>
        <dbReference type="Proteomes" id="UP000581087"/>
    </source>
</evidence>
<dbReference type="InterPro" id="IPR011055">
    <property type="entry name" value="Dup_hybrid_motif"/>
</dbReference>
<dbReference type="Gene3D" id="2.70.70.10">
    <property type="entry name" value="Glucose Permease (Domain IIA)"/>
    <property type="match status" value="1"/>
</dbReference>
<protein>
    <submittedName>
        <fullName evidence="3">Murein DD-endopeptidase MepM/ murein hydrolase activator NlpD</fullName>
    </submittedName>
</protein>
<dbReference type="InterPro" id="IPR016047">
    <property type="entry name" value="M23ase_b-sheet_dom"/>
</dbReference>
<dbReference type="InterPro" id="IPR050570">
    <property type="entry name" value="Cell_wall_metabolism_enzyme"/>
</dbReference>
<dbReference type="PANTHER" id="PTHR21666:SF289">
    <property type="entry name" value="L-ALA--D-GLU ENDOPEPTIDASE"/>
    <property type="match status" value="1"/>
</dbReference>